<evidence type="ECO:0000256" key="1">
    <source>
        <dbReference type="SAM" id="MobiDB-lite"/>
    </source>
</evidence>
<name>A0A8E1WDV2_9HYPH</name>
<comment type="caution">
    <text evidence="2">The sequence shown here is derived from an EMBL/GenBank/DDBJ whole genome shotgun (WGS) entry which is preliminary data.</text>
</comment>
<sequence>MLAAGLFGQEALGKGGGIQPKRLDRDAGLGGKSLRQLSLNGWMGRRIDSDAAGRPRLADKNGSRERGPGNGEADKRLSSIQVG</sequence>
<gene>
    <name evidence="2" type="ORF">HNQ96_001485</name>
</gene>
<dbReference type="EMBL" id="JACHGI010000002">
    <property type="protein sequence ID" value="MBB6465627.1"/>
    <property type="molecule type" value="Genomic_DNA"/>
</dbReference>
<accession>A0A8E1WDV2</accession>
<evidence type="ECO:0000313" key="3">
    <source>
        <dbReference type="Proteomes" id="UP000532373"/>
    </source>
</evidence>
<feature type="region of interest" description="Disordered" evidence="1">
    <location>
        <begin position="44"/>
        <end position="83"/>
    </location>
</feature>
<evidence type="ECO:0000313" key="2">
    <source>
        <dbReference type="EMBL" id="MBB6465627.1"/>
    </source>
</evidence>
<protein>
    <submittedName>
        <fullName evidence="2">Uncharacterized protein</fullName>
    </submittedName>
</protein>
<dbReference type="RefSeq" id="WP_246470611.1">
    <property type="nucleotide sequence ID" value="NZ_JACHGI010000002.1"/>
</dbReference>
<dbReference type="Proteomes" id="UP000532373">
    <property type="component" value="Unassembled WGS sequence"/>
</dbReference>
<feature type="compositionally biased region" description="Basic and acidic residues" evidence="1">
    <location>
        <begin position="45"/>
        <end position="77"/>
    </location>
</feature>
<reference evidence="2 3" key="1">
    <citation type="submission" date="2020-08" db="EMBL/GenBank/DDBJ databases">
        <title>Genomic Encyclopedia of Type Strains, Phase IV (KMG-IV): sequencing the most valuable type-strain genomes for metagenomic binning, comparative biology and taxonomic classification.</title>
        <authorList>
            <person name="Goeker M."/>
        </authorList>
    </citation>
    <scope>NUCLEOTIDE SEQUENCE [LARGE SCALE GENOMIC DNA]</scope>
    <source>
        <strain evidence="2 3">DSM 17454</strain>
    </source>
</reference>
<proteinExistence type="predicted"/>
<dbReference type="AlphaFoldDB" id="A0A8E1WDV2"/>
<feature type="region of interest" description="Disordered" evidence="1">
    <location>
        <begin position="1"/>
        <end position="30"/>
    </location>
</feature>
<organism evidence="2 3">
    <name type="scientific">Aminobacter carboxidus</name>
    <dbReference type="NCBI Taxonomy" id="376165"/>
    <lineage>
        <taxon>Bacteria</taxon>
        <taxon>Pseudomonadati</taxon>
        <taxon>Pseudomonadota</taxon>
        <taxon>Alphaproteobacteria</taxon>
        <taxon>Hyphomicrobiales</taxon>
        <taxon>Phyllobacteriaceae</taxon>
        <taxon>Aminobacter</taxon>
    </lineage>
</organism>